<dbReference type="Gene3D" id="2.70.70.10">
    <property type="entry name" value="Glucose Permease (Domain IIA)"/>
    <property type="match status" value="1"/>
</dbReference>
<dbReference type="InterPro" id="IPR016047">
    <property type="entry name" value="M23ase_b-sheet_dom"/>
</dbReference>
<reference evidence="5 6" key="1">
    <citation type="submission" date="2016-11" db="EMBL/GenBank/DDBJ databases">
        <authorList>
            <person name="Jaros S."/>
            <person name="Januszkiewicz K."/>
            <person name="Wedrychowicz H."/>
        </authorList>
    </citation>
    <scope>NUCLEOTIDE SEQUENCE [LARGE SCALE GENOMIC DNA]</scope>
    <source>
        <strain evidence="5 6">DSM 44666</strain>
    </source>
</reference>
<dbReference type="SUPFAM" id="SSF51261">
    <property type="entry name" value="Duplicated hybrid motif"/>
    <property type="match status" value="1"/>
</dbReference>
<dbReference type="InterPro" id="IPR057309">
    <property type="entry name" value="PcsB_CC"/>
</dbReference>
<feature type="domain" description="M23ase beta-sheet core" evidence="3">
    <location>
        <begin position="253"/>
        <end position="350"/>
    </location>
</feature>
<name>A0A1M4XPJ6_9BACL</name>
<feature type="coiled-coil region" evidence="2">
    <location>
        <begin position="56"/>
        <end position="97"/>
    </location>
</feature>
<dbReference type="Gene3D" id="6.10.250.3150">
    <property type="match status" value="1"/>
</dbReference>
<dbReference type="InterPro" id="IPR011055">
    <property type="entry name" value="Dup_hybrid_motif"/>
</dbReference>
<feature type="coiled-coil region" evidence="2">
    <location>
        <begin position="147"/>
        <end position="185"/>
    </location>
</feature>
<dbReference type="STRING" id="112248.SAMN05444392_105109"/>
<keyword evidence="5" id="KW-0378">Hydrolase</keyword>
<protein>
    <submittedName>
        <fullName evidence="5">Murein DD-endopeptidase MepM and murein hydrolase activator NlpD, contain LysM domain</fullName>
    </submittedName>
</protein>
<accession>A0A1M4XPJ6</accession>
<dbReference type="RefSeq" id="WP_073154728.1">
    <property type="nucleotide sequence ID" value="NZ_FQVL01000005.1"/>
</dbReference>
<dbReference type="Pfam" id="PF24568">
    <property type="entry name" value="CC_PcsB"/>
    <property type="match status" value="1"/>
</dbReference>
<evidence type="ECO:0000256" key="1">
    <source>
        <dbReference type="ARBA" id="ARBA00022729"/>
    </source>
</evidence>
<dbReference type="OrthoDB" id="9805799at2"/>
<proteinExistence type="predicted"/>
<evidence type="ECO:0000259" key="3">
    <source>
        <dbReference type="Pfam" id="PF01551"/>
    </source>
</evidence>
<feature type="domain" description="Peptidoglycan hydrolase PcsB coiled-coil" evidence="4">
    <location>
        <begin position="86"/>
        <end position="157"/>
    </location>
</feature>
<dbReference type="CDD" id="cd12797">
    <property type="entry name" value="M23_peptidase"/>
    <property type="match status" value="1"/>
</dbReference>
<dbReference type="PANTHER" id="PTHR21666:SF289">
    <property type="entry name" value="L-ALA--D-GLU ENDOPEPTIDASE"/>
    <property type="match status" value="1"/>
</dbReference>
<evidence type="ECO:0000313" key="6">
    <source>
        <dbReference type="Proteomes" id="UP000184476"/>
    </source>
</evidence>
<dbReference type="Proteomes" id="UP000184476">
    <property type="component" value="Unassembled WGS sequence"/>
</dbReference>
<keyword evidence="1" id="KW-0732">Signal</keyword>
<sequence>MVKKVAITLSLFILVASFILSPDLIFAEKISREKINQIKTQKKTVLDQITAKDSAMKKEIDKMKAAQQKIDTIEQDAAKVEIALNQAEQELKIYDDKFKLRVRKLYQRGEMGYMATLFAADSFGKFLHRFEIVRVIMKKDYALIEERRQAKNKVKQKLTAFNKLRDEQNQEVQKSKKAYDQLMAAQKKDKTKLSEIQEIEEMHEEEMIRINLEDLRSGKLNFPYVGPLQRPSHLRQTSAFGYRIHPIHHTKKLHAGIDFAGPIGTPVLAAGNGVVVESRPSNGYGWLITIYHGTQNGKRVYTRYAHSYPNQVKVKAGQEVVAGEQITSIGNNGWSTGPHLHFEVRLGNSAQPPPVDPETYF</sequence>
<organism evidence="5 6">
    <name type="scientific">Seinonella peptonophila</name>
    <dbReference type="NCBI Taxonomy" id="112248"/>
    <lineage>
        <taxon>Bacteria</taxon>
        <taxon>Bacillati</taxon>
        <taxon>Bacillota</taxon>
        <taxon>Bacilli</taxon>
        <taxon>Bacillales</taxon>
        <taxon>Thermoactinomycetaceae</taxon>
        <taxon>Seinonella</taxon>
    </lineage>
</organism>
<dbReference type="Pfam" id="PF01551">
    <property type="entry name" value="Peptidase_M23"/>
    <property type="match status" value="1"/>
</dbReference>
<dbReference type="PANTHER" id="PTHR21666">
    <property type="entry name" value="PEPTIDASE-RELATED"/>
    <property type="match status" value="1"/>
</dbReference>
<evidence type="ECO:0000259" key="4">
    <source>
        <dbReference type="Pfam" id="PF24568"/>
    </source>
</evidence>
<dbReference type="AlphaFoldDB" id="A0A1M4XPJ6"/>
<keyword evidence="2" id="KW-0175">Coiled coil</keyword>
<evidence type="ECO:0000313" key="5">
    <source>
        <dbReference type="EMBL" id="SHE95385.1"/>
    </source>
</evidence>
<dbReference type="EMBL" id="FQVL01000005">
    <property type="protein sequence ID" value="SHE95385.1"/>
    <property type="molecule type" value="Genomic_DNA"/>
</dbReference>
<dbReference type="InterPro" id="IPR050570">
    <property type="entry name" value="Cell_wall_metabolism_enzyme"/>
</dbReference>
<gene>
    <name evidence="5" type="ORF">SAMN05444392_105109</name>
</gene>
<evidence type="ECO:0000256" key="2">
    <source>
        <dbReference type="SAM" id="Coils"/>
    </source>
</evidence>
<keyword evidence="6" id="KW-1185">Reference proteome</keyword>
<dbReference type="GO" id="GO:0004222">
    <property type="term" value="F:metalloendopeptidase activity"/>
    <property type="evidence" value="ECO:0007669"/>
    <property type="project" value="TreeGrafter"/>
</dbReference>